<protein>
    <submittedName>
        <fullName evidence="4">Serine hydrolase domain-containing protein</fullName>
    </submittedName>
</protein>
<dbReference type="GO" id="GO:0016787">
    <property type="term" value="F:hydrolase activity"/>
    <property type="evidence" value="ECO:0007669"/>
    <property type="project" value="UniProtKB-KW"/>
</dbReference>
<evidence type="ECO:0000313" key="5">
    <source>
        <dbReference type="Proteomes" id="UP001500724"/>
    </source>
</evidence>
<sequence length="591" mass="63958">MAGDGASGITRRQLGRGTLVLGGALALAALPAGPTAAVPAGGGRTTLRHGSPRRAGLLAEHLDRLVADAETFLGPSPKHPWYAGAVLLAGRGGTVALHRSIGMAVRYRAYDEKTDTGIEFPEDQQIPMAEDTVFDLASVSKLFTSILAVQQIERGRLGLEAAVASYLPDFGRAGKQEVTIRQLLTHTSGFRAWIPLYQEPTYEEKIQRLYDEKLVNPPGTAYLYSDLNLISLQLVLEKITGRSLDTLLREEITGPLGMRRTRYNPPASWKPKIAATEDARLPWSGLDRGLVWGEVHDENAYSLGGVAGHAGVFSSAWDLAVLGRTLLNGGSYGRARILRPESVELMFTDFNTDFPGDEHGLGFELYQHWYMGAMATPRTAGHTGFTGTALVLDPTTDSFLVLLGNSIHPVRSWRSGSAPRVAAANNLARAVPVRPPRGRTAWFSGMASSAEATLALPALDTARGGARLRCALWWDTEPQSDILTLEATDDGGATWRPVPFTTAPRRGEPTPHPSGTATGWSGRVWHTLTAELPAARGLVLRWRYSTDQLYVGRGVYVDALRVESAGRVLFDEARPADRARIEARGWTASAD</sequence>
<proteinExistence type="predicted"/>
<dbReference type="PROSITE" id="PS51318">
    <property type="entry name" value="TAT"/>
    <property type="match status" value="1"/>
</dbReference>
<comment type="caution">
    <text evidence="4">The sequence shown here is derived from an EMBL/GenBank/DDBJ whole genome shotgun (WGS) entry which is preliminary data.</text>
</comment>
<dbReference type="RefSeq" id="WP_344000217.1">
    <property type="nucleotide sequence ID" value="NZ_BAAAGU010000021.1"/>
</dbReference>
<gene>
    <name evidence="4" type="ORF">GCM10009535_24200</name>
</gene>
<dbReference type="PANTHER" id="PTHR43283">
    <property type="entry name" value="BETA-LACTAMASE-RELATED"/>
    <property type="match status" value="1"/>
</dbReference>
<dbReference type="EMBL" id="BAAAGU010000021">
    <property type="protein sequence ID" value="GAA0645817.1"/>
    <property type="molecule type" value="Genomic_DNA"/>
</dbReference>
<dbReference type="InterPro" id="IPR050789">
    <property type="entry name" value="Diverse_Enzym_Activities"/>
</dbReference>
<evidence type="ECO:0000313" key="4">
    <source>
        <dbReference type="EMBL" id="GAA0645817.1"/>
    </source>
</evidence>
<dbReference type="Proteomes" id="UP001500724">
    <property type="component" value="Unassembled WGS sequence"/>
</dbReference>
<name>A0ABN1HG52_9ACTN</name>
<dbReference type="Pfam" id="PF00144">
    <property type="entry name" value="Beta-lactamase"/>
    <property type="match status" value="1"/>
</dbReference>
<dbReference type="PANTHER" id="PTHR43283:SF11">
    <property type="entry name" value="BETA-LACTAMASE-RELATED DOMAIN-CONTAINING PROTEIN"/>
    <property type="match status" value="1"/>
</dbReference>
<reference evidence="4 5" key="1">
    <citation type="journal article" date="2019" name="Int. J. Syst. Evol. Microbiol.">
        <title>The Global Catalogue of Microorganisms (GCM) 10K type strain sequencing project: providing services to taxonomists for standard genome sequencing and annotation.</title>
        <authorList>
            <consortium name="The Broad Institute Genomics Platform"/>
            <consortium name="The Broad Institute Genome Sequencing Center for Infectious Disease"/>
            <person name="Wu L."/>
            <person name="Ma J."/>
        </authorList>
    </citation>
    <scope>NUCLEOTIDE SEQUENCE [LARGE SCALE GENOMIC DNA]</scope>
    <source>
        <strain evidence="4 5">JCM 10367</strain>
    </source>
</reference>
<dbReference type="Gene3D" id="3.40.710.10">
    <property type="entry name" value="DD-peptidase/beta-lactamase superfamily"/>
    <property type="match status" value="1"/>
</dbReference>
<dbReference type="InterPro" id="IPR001466">
    <property type="entry name" value="Beta-lactam-related"/>
</dbReference>
<evidence type="ECO:0000256" key="2">
    <source>
        <dbReference type="SAM" id="MobiDB-lite"/>
    </source>
</evidence>
<feature type="domain" description="Beta-lactamase-related" evidence="3">
    <location>
        <begin position="81"/>
        <end position="414"/>
    </location>
</feature>
<dbReference type="InterPro" id="IPR006311">
    <property type="entry name" value="TAT_signal"/>
</dbReference>
<dbReference type="InterPro" id="IPR012338">
    <property type="entry name" value="Beta-lactam/transpept-like"/>
</dbReference>
<keyword evidence="5" id="KW-1185">Reference proteome</keyword>
<dbReference type="Pfam" id="PF20773">
    <property type="entry name" value="InhA-like_MAM"/>
    <property type="match status" value="1"/>
</dbReference>
<accession>A0ABN1HG52</accession>
<evidence type="ECO:0000256" key="1">
    <source>
        <dbReference type="ARBA" id="ARBA00022801"/>
    </source>
</evidence>
<keyword evidence="1 4" id="KW-0378">Hydrolase</keyword>
<evidence type="ECO:0000259" key="3">
    <source>
        <dbReference type="Pfam" id="PF00144"/>
    </source>
</evidence>
<dbReference type="SUPFAM" id="SSF56601">
    <property type="entry name" value="beta-lactamase/transpeptidase-like"/>
    <property type="match status" value="1"/>
</dbReference>
<feature type="region of interest" description="Disordered" evidence="2">
    <location>
        <begin position="493"/>
        <end position="520"/>
    </location>
</feature>
<organism evidence="4 5">
    <name type="scientific">Streptomyces thermocarboxydovorans</name>
    <dbReference type="NCBI Taxonomy" id="59298"/>
    <lineage>
        <taxon>Bacteria</taxon>
        <taxon>Bacillati</taxon>
        <taxon>Actinomycetota</taxon>
        <taxon>Actinomycetes</taxon>
        <taxon>Kitasatosporales</taxon>
        <taxon>Streptomycetaceae</taxon>
        <taxon>Streptomyces</taxon>
    </lineage>
</organism>